<evidence type="ECO:0000256" key="2">
    <source>
        <dbReference type="SAM" id="MobiDB-lite"/>
    </source>
</evidence>
<dbReference type="EMBL" id="GG663735">
    <property type="protein sequence ID" value="EEH60258.1"/>
    <property type="molecule type" value="Genomic_DNA"/>
</dbReference>
<evidence type="ECO:0000256" key="1">
    <source>
        <dbReference type="SAM" id="Coils"/>
    </source>
</evidence>
<proteinExistence type="predicted"/>
<organism evidence="5">
    <name type="scientific">Micromonas pusilla (strain CCMP1545)</name>
    <name type="common">Picoplanktonic green alga</name>
    <dbReference type="NCBI Taxonomy" id="564608"/>
    <lineage>
        <taxon>Eukaryota</taxon>
        <taxon>Viridiplantae</taxon>
        <taxon>Chlorophyta</taxon>
        <taxon>Mamiellophyceae</taxon>
        <taxon>Mamiellales</taxon>
        <taxon>Mamiellaceae</taxon>
        <taxon>Micromonas</taxon>
    </lineage>
</organism>
<dbReference type="GO" id="GO:0005789">
    <property type="term" value="C:endoplasmic reticulum membrane"/>
    <property type="evidence" value="ECO:0007669"/>
    <property type="project" value="TreeGrafter"/>
</dbReference>
<feature type="compositionally biased region" description="Gly residues" evidence="2">
    <location>
        <begin position="1"/>
        <end position="16"/>
    </location>
</feature>
<dbReference type="SUPFAM" id="SSF46565">
    <property type="entry name" value="Chaperone J-domain"/>
    <property type="match status" value="1"/>
</dbReference>
<dbReference type="Proteomes" id="UP000001876">
    <property type="component" value="Unassembled WGS sequence"/>
</dbReference>
<dbReference type="PROSITE" id="PS50076">
    <property type="entry name" value="DNAJ_2"/>
    <property type="match status" value="1"/>
</dbReference>
<dbReference type="PANTHER" id="PTHR43908:SF3">
    <property type="entry name" value="AT29763P-RELATED"/>
    <property type="match status" value="1"/>
</dbReference>
<dbReference type="SMART" id="SM00271">
    <property type="entry name" value="DnaJ"/>
    <property type="match status" value="1"/>
</dbReference>
<dbReference type="GeneID" id="9681112"/>
<accession>C1MHS7</accession>
<sequence>MYGGGGRGGRGGGRGGKNVWVRPGAAAPAPAPATTTTAAKTTPFAPAASAPLRAAAASYTPSGEAFLPVGVKRRADASAAAADPDAHKRYRASTPPPDAAALERAAKAAEAKAALEKKLADAREEAEKMKAAIKAAAARAKEKKEAAARDAAAAKELEKKEAALEKANKAKKASNLLSGFAAARKKQGVGTAEGAEATLRAEAAAAELTPEERERQAVRRVMMAGTDWQILNLPPDAQAKWVKQSYRELAKVLHPDKCKAAGAKDAFQKVAKAYQNITSRS</sequence>
<dbReference type="AlphaFoldDB" id="C1MHS7"/>
<feature type="region of interest" description="Disordered" evidence="2">
    <location>
        <begin position="1"/>
        <end position="44"/>
    </location>
</feature>
<dbReference type="CDD" id="cd06257">
    <property type="entry name" value="DnaJ"/>
    <property type="match status" value="1"/>
</dbReference>
<dbReference type="OMA" id="QNINAMQ"/>
<gene>
    <name evidence="4" type="ORF">MICPUCDRAFT_50306</name>
</gene>
<dbReference type="OrthoDB" id="10250354at2759"/>
<dbReference type="STRING" id="564608.C1MHS7"/>
<dbReference type="InterPro" id="IPR036869">
    <property type="entry name" value="J_dom_sf"/>
</dbReference>
<evidence type="ECO:0000313" key="4">
    <source>
        <dbReference type="EMBL" id="EEH60258.1"/>
    </source>
</evidence>
<dbReference type="PRINTS" id="PR00625">
    <property type="entry name" value="JDOMAIN"/>
</dbReference>
<dbReference type="Pfam" id="PF00226">
    <property type="entry name" value="DnaJ"/>
    <property type="match status" value="1"/>
</dbReference>
<evidence type="ECO:0000259" key="3">
    <source>
        <dbReference type="PROSITE" id="PS50076"/>
    </source>
</evidence>
<protein>
    <submittedName>
        <fullName evidence="4">Predicted protein</fullName>
    </submittedName>
</protein>
<keyword evidence="5" id="KW-1185">Reference proteome</keyword>
<dbReference type="eggNOG" id="ENOG502SCZY">
    <property type="taxonomic scope" value="Eukaryota"/>
</dbReference>
<dbReference type="KEGG" id="mpp:MICPUCDRAFT_50306"/>
<keyword evidence="1" id="KW-0175">Coiled coil</keyword>
<dbReference type="GO" id="GO:0071218">
    <property type="term" value="P:cellular response to misfolded protein"/>
    <property type="evidence" value="ECO:0007669"/>
    <property type="project" value="TreeGrafter"/>
</dbReference>
<dbReference type="GO" id="GO:0030544">
    <property type="term" value="F:Hsp70 protein binding"/>
    <property type="evidence" value="ECO:0007669"/>
    <property type="project" value="TreeGrafter"/>
</dbReference>
<dbReference type="InterPro" id="IPR051100">
    <property type="entry name" value="DnaJ_subfamily_B/C"/>
</dbReference>
<reference evidence="4 5" key="1">
    <citation type="journal article" date="2009" name="Science">
        <title>Green evolution and dynamic adaptations revealed by genomes of the marine picoeukaryotes Micromonas.</title>
        <authorList>
            <person name="Worden A.Z."/>
            <person name="Lee J.H."/>
            <person name="Mock T."/>
            <person name="Rouze P."/>
            <person name="Simmons M.P."/>
            <person name="Aerts A.L."/>
            <person name="Allen A.E."/>
            <person name="Cuvelier M.L."/>
            <person name="Derelle E."/>
            <person name="Everett M.V."/>
            <person name="Foulon E."/>
            <person name="Grimwood J."/>
            <person name="Gundlach H."/>
            <person name="Henrissat B."/>
            <person name="Napoli C."/>
            <person name="McDonald S.M."/>
            <person name="Parker M.S."/>
            <person name="Rombauts S."/>
            <person name="Salamov A."/>
            <person name="Von Dassow P."/>
            <person name="Badger J.H."/>
            <person name="Coutinho P.M."/>
            <person name="Demir E."/>
            <person name="Dubchak I."/>
            <person name="Gentemann C."/>
            <person name="Eikrem W."/>
            <person name="Gready J.E."/>
            <person name="John U."/>
            <person name="Lanier W."/>
            <person name="Lindquist E.A."/>
            <person name="Lucas S."/>
            <person name="Mayer K.F."/>
            <person name="Moreau H."/>
            <person name="Not F."/>
            <person name="Otillar R."/>
            <person name="Panaud O."/>
            <person name="Pangilinan J."/>
            <person name="Paulsen I."/>
            <person name="Piegu B."/>
            <person name="Poliakov A."/>
            <person name="Robbens S."/>
            <person name="Schmutz J."/>
            <person name="Toulza E."/>
            <person name="Wyss T."/>
            <person name="Zelensky A."/>
            <person name="Zhou K."/>
            <person name="Armbrust E.V."/>
            <person name="Bhattacharya D."/>
            <person name="Goodenough U.W."/>
            <person name="Van de Peer Y."/>
            <person name="Grigoriev I.V."/>
        </authorList>
    </citation>
    <scope>NUCLEOTIDE SEQUENCE [LARGE SCALE GENOMIC DNA]</scope>
    <source>
        <strain evidence="4 5">CCMP1545</strain>
    </source>
</reference>
<evidence type="ECO:0000313" key="5">
    <source>
        <dbReference type="Proteomes" id="UP000001876"/>
    </source>
</evidence>
<dbReference type="PANTHER" id="PTHR43908">
    <property type="entry name" value="AT29763P-RELATED"/>
    <property type="match status" value="1"/>
</dbReference>
<feature type="coiled-coil region" evidence="1">
    <location>
        <begin position="99"/>
        <end position="177"/>
    </location>
</feature>
<name>C1MHS7_MICPC</name>
<feature type="domain" description="J" evidence="3">
    <location>
        <begin position="226"/>
        <end position="281"/>
    </location>
</feature>
<dbReference type="Gene3D" id="1.10.287.110">
    <property type="entry name" value="DnaJ domain"/>
    <property type="match status" value="1"/>
</dbReference>
<feature type="compositionally biased region" description="Low complexity" evidence="2">
    <location>
        <begin position="25"/>
        <end position="44"/>
    </location>
</feature>
<dbReference type="InterPro" id="IPR001623">
    <property type="entry name" value="DnaJ_domain"/>
</dbReference>
<dbReference type="RefSeq" id="XP_003055006.1">
    <property type="nucleotide sequence ID" value="XM_003054960.1"/>
</dbReference>
<feature type="region of interest" description="Disordered" evidence="2">
    <location>
        <begin position="78"/>
        <end position="97"/>
    </location>
</feature>